<accession>A0ABY5KDZ6</accession>
<feature type="transmembrane region" description="Helical" evidence="1">
    <location>
        <begin position="129"/>
        <end position="147"/>
    </location>
</feature>
<dbReference type="Gene3D" id="1.20.144.10">
    <property type="entry name" value="Phosphatidic acid phosphatase type 2/haloperoxidase"/>
    <property type="match status" value="1"/>
</dbReference>
<sequence length="266" mass="26834">MSSTTRVPARVSGPAVIVGAGAVAAFFVLVRVALWSTTGQAADEDSMLAVTAGRDARLTLLSILGRVSIGTVAILAVGCLLLAAVRRHGRAALAAVTVIVGANVTTQVLKHGVLDRPDLGYGIHNSLPSGHVTVVAAAVAALLIVVPSRARASVAGLGTFATGLTGLSTIVAGWHRPADVVAALLVTLAWCAVGVLVHGGRRSRDSAVFLTALSGAIAALIGIVLIGVRPVSGLEGFLQASLVLGAVALASACVVWLMSWISPQDR</sequence>
<keyword evidence="1" id="KW-0472">Membrane</keyword>
<feature type="transmembrane region" description="Helical" evidence="1">
    <location>
        <begin position="12"/>
        <end position="34"/>
    </location>
</feature>
<protein>
    <submittedName>
        <fullName evidence="3">Phosphatase PAP2 family protein</fullName>
    </submittedName>
</protein>
<feature type="transmembrane region" description="Helical" evidence="1">
    <location>
        <begin position="180"/>
        <end position="200"/>
    </location>
</feature>
<keyword evidence="1" id="KW-1133">Transmembrane helix</keyword>
<dbReference type="EMBL" id="CP101990">
    <property type="protein sequence ID" value="UUI68540.1"/>
    <property type="molecule type" value="Genomic_DNA"/>
</dbReference>
<dbReference type="RefSeq" id="WP_232418272.1">
    <property type="nucleotide sequence ID" value="NZ_CP101990.1"/>
</dbReference>
<keyword evidence="1" id="KW-0812">Transmembrane</keyword>
<dbReference type="SUPFAM" id="SSF48317">
    <property type="entry name" value="Acid phosphatase/Vanadium-dependent haloperoxidase"/>
    <property type="match status" value="1"/>
</dbReference>
<feature type="domain" description="Phosphatidic acid phosphatase type 2/haloperoxidase" evidence="2">
    <location>
        <begin position="116"/>
        <end position="199"/>
    </location>
</feature>
<gene>
    <name evidence="3" type="ORF">NP095_00030</name>
</gene>
<keyword evidence="4" id="KW-1185">Reference proteome</keyword>
<feature type="transmembrane region" description="Helical" evidence="1">
    <location>
        <begin position="91"/>
        <end position="109"/>
    </location>
</feature>
<dbReference type="Proteomes" id="UP001315860">
    <property type="component" value="Chromosome"/>
</dbReference>
<dbReference type="Pfam" id="PF01569">
    <property type="entry name" value="PAP2"/>
    <property type="match status" value="1"/>
</dbReference>
<evidence type="ECO:0000313" key="3">
    <source>
        <dbReference type="EMBL" id="UUI68540.1"/>
    </source>
</evidence>
<feature type="transmembrane region" description="Helical" evidence="1">
    <location>
        <begin position="154"/>
        <end position="174"/>
    </location>
</feature>
<evidence type="ECO:0000313" key="4">
    <source>
        <dbReference type="Proteomes" id="UP001315860"/>
    </source>
</evidence>
<dbReference type="InterPro" id="IPR000326">
    <property type="entry name" value="PAP2/HPO"/>
</dbReference>
<feature type="transmembrane region" description="Helical" evidence="1">
    <location>
        <begin position="63"/>
        <end position="84"/>
    </location>
</feature>
<feature type="transmembrane region" description="Helical" evidence="1">
    <location>
        <begin position="207"/>
        <end position="228"/>
    </location>
</feature>
<name>A0ABY5KDZ6_9ACTN</name>
<feature type="transmembrane region" description="Helical" evidence="1">
    <location>
        <begin position="240"/>
        <end position="261"/>
    </location>
</feature>
<dbReference type="InterPro" id="IPR036938">
    <property type="entry name" value="PAP2/HPO_sf"/>
</dbReference>
<proteinExistence type="predicted"/>
<evidence type="ECO:0000256" key="1">
    <source>
        <dbReference type="SAM" id="Phobius"/>
    </source>
</evidence>
<reference evidence="3 4" key="1">
    <citation type="submission" date="2022-07" db="EMBL/GenBank/DDBJ databases">
        <title>Novel species in genus Aeromicrobium.</title>
        <authorList>
            <person name="Ye L."/>
        </authorList>
    </citation>
    <scope>NUCLEOTIDE SEQUENCE [LARGE SCALE GENOMIC DNA]</scope>
    <source>
        <strain evidence="4">zg-Y50</strain>
    </source>
</reference>
<evidence type="ECO:0000259" key="2">
    <source>
        <dbReference type="Pfam" id="PF01569"/>
    </source>
</evidence>
<organism evidence="3 4">
    <name type="scientific">Aeromicrobium duanguangcaii</name>
    <dbReference type="NCBI Taxonomy" id="2968086"/>
    <lineage>
        <taxon>Bacteria</taxon>
        <taxon>Bacillati</taxon>
        <taxon>Actinomycetota</taxon>
        <taxon>Actinomycetes</taxon>
        <taxon>Propionibacteriales</taxon>
        <taxon>Nocardioidaceae</taxon>
        <taxon>Aeromicrobium</taxon>
    </lineage>
</organism>